<dbReference type="OrthoDB" id="2526284at2759"/>
<evidence type="ECO:0000256" key="2">
    <source>
        <dbReference type="ARBA" id="ARBA00007647"/>
    </source>
</evidence>
<evidence type="ECO:0000256" key="5">
    <source>
        <dbReference type="ARBA" id="ARBA00022692"/>
    </source>
</evidence>
<evidence type="ECO:0000313" key="10">
    <source>
        <dbReference type="Proteomes" id="UP000694559"/>
    </source>
</evidence>
<evidence type="ECO:0000256" key="8">
    <source>
        <dbReference type="RuleBase" id="RU366017"/>
    </source>
</evidence>
<dbReference type="Ensembl" id="ENSNNAT00000019796.1">
    <property type="protein sequence ID" value="ENSNNAP00000018851.1"/>
    <property type="gene ID" value="ENSNNAG00000012621.1"/>
</dbReference>
<evidence type="ECO:0000256" key="6">
    <source>
        <dbReference type="ARBA" id="ARBA00022989"/>
    </source>
</evidence>
<evidence type="ECO:0000256" key="3">
    <source>
        <dbReference type="ARBA" id="ARBA00022676"/>
    </source>
</evidence>
<sequence>MSICGRKASLPLRICGLLIILTLCFVSYCWKKSRDWGPSSDNAKQRILSGDFCKGSLANGTITPLPDRHSFIITPYFDQRQGNLVRVLSIIHYQKVKELYCIFCCENSQAIQVVQGEIDFHQDRFDFPYSTADVLCFQPEDCQAHVISVHPWNPQLESTQLALFPIRNLFPEKPSLNFAICMSTMFGKYNNVLQFVQSMELYRLLGVQKVTIYKNSCSPLMEKVLDYYISQGIVEIIPWPIDSYLSVSTHWHYSMERKDLGYYGQIAALNDCVYHNMFKSKYLLLIDPDEFILPVKDGDWKSLMDRLEKEHPEIGVFLFENQVFRRTVFSKTPFNFSSWAAVPGFNIFEHIHKEPNDIHSFNNMKMILDPTRVIQTSVHSVLKQYGASIKVLNDLAFNFHCRIPERMDVHDSDLIQDPIFWRYNKTLIPKVNDVLLKSSILAACDQAQKQQKLMPS</sequence>
<dbReference type="GO" id="GO:0016020">
    <property type="term" value="C:membrane"/>
    <property type="evidence" value="ECO:0007669"/>
    <property type="project" value="UniProtKB-SubCell"/>
</dbReference>
<name>A0A8C6XRZ6_NAJNA</name>
<keyword evidence="10" id="KW-1185">Reference proteome</keyword>
<comment type="similarity">
    <text evidence="2 8">Belongs to the glycosyltransferase 92 family.</text>
</comment>
<keyword evidence="6" id="KW-1133">Transmembrane helix</keyword>
<proteinExistence type="inferred from homology"/>
<keyword evidence="5" id="KW-0812">Transmembrane</keyword>
<evidence type="ECO:0000313" key="9">
    <source>
        <dbReference type="Ensembl" id="ENSNNAP00000018851.1"/>
    </source>
</evidence>
<dbReference type="Proteomes" id="UP000694559">
    <property type="component" value="Unplaced"/>
</dbReference>
<comment type="subcellular location">
    <subcellularLocation>
        <location evidence="1">Membrane</location>
        <topology evidence="1">Single-pass membrane protein</topology>
    </subcellularLocation>
</comment>
<dbReference type="AlphaFoldDB" id="A0A8C6XRZ6"/>
<evidence type="ECO:0000256" key="4">
    <source>
        <dbReference type="ARBA" id="ARBA00022679"/>
    </source>
</evidence>
<dbReference type="OMA" id="VHYYGQQ"/>
<dbReference type="InterPro" id="IPR008166">
    <property type="entry name" value="Glyco_transf_92"/>
</dbReference>
<keyword evidence="7" id="KW-0472">Membrane</keyword>
<reference evidence="9" key="2">
    <citation type="submission" date="2025-09" db="UniProtKB">
        <authorList>
            <consortium name="Ensembl"/>
        </authorList>
    </citation>
    <scope>IDENTIFICATION</scope>
</reference>
<dbReference type="PANTHER" id="PTHR21461">
    <property type="entry name" value="GLYCOSYLTRANSFERASE FAMILY 92 PROTEIN"/>
    <property type="match status" value="1"/>
</dbReference>
<evidence type="ECO:0000256" key="1">
    <source>
        <dbReference type="ARBA" id="ARBA00004167"/>
    </source>
</evidence>
<dbReference type="Pfam" id="PF01697">
    <property type="entry name" value="Glyco_transf_92"/>
    <property type="match status" value="1"/>
</dbReference>
<dbReference type="PANTHER" id="PTHR21461:SF69">
    <property type="entry name" value="GLYCOSYLTRANSFERASE FAMILY 92 PROTEIN"/>
    <property type="match status" value="1"/>
</dbReference>
<dbReference type="GeneTree" id="ENSGT00530000064359"/>
<accession>A0A8C6XRZ6</accession>
<keyword evidence="4 8" id="KW-0808">Transferase</keyword>
<reference evidence="9" key="1">
    <citation type="submission" date="2025-08" db="UniProtKB">
        <authorList>
            <consortium name="Ensembl"/>
        </authorList>
    </citation>
    <scope>IDENTIFICATION</scope>
</reference>
<dbReference type="EC" id="2.4.1.-" evidence="8"/>
<keyword evidence="3 8" id="KW-0328">Glycosyltransferase</keyword>
<dbReference type="GO" id="GO:0016757">
    <property type="term" value="F:glycosyltransferase activity"/>
    <property type="evidence" value="ECO:0007669"/>
    <property type="project" value="UniProtKB-UniRule"/>
</dbReference>
<organism evidence="9 10">
    <name type="scientific">Naja naja</name>
    <name type="common">Indian cobra</name>
    <dbReference type="NCBI Taxonomy" id="35670"/>
    <lineage>
        <taxon>Eukaryota</taxon>
        <taxon>Metazoa</taxon>
        <taxon>Chordata</taxon>
        <taxon>Craniata</taxon>
        <taxon>Vertebrata</taxon>
        <taxon>Euteleostomi</taxon>
        <taxon>Lepidosauria</taxon>
        <taxon>Squamata</taxon>
        <taxon>Bifurcata</taxon>
        <taxon>Unidentata</taxon>
        <taxon>Episquamata</taxon>
        <taxon>Toxicofera</taxon>
        <taxon>Serpentes</taxon>
        <taxon>Colubroidea</taxon>
        <taxon>Elapidae</taxon>
        <taxon>Elapinae</taxon>
        <taxon>Naja</taxon>
    </lineage>
</organism>
<protein>
    <recommendedName>
        <fullName evidence="8">Glycosyltransferase family 92 protein</fullName>
        <ecNumber evidence="8">2.4.1.-</ecNumber>
    </recommendedName>
</protein>
<evidence type="ECO:0000256" key="7">
    <source>
        <dbReference type="ARBA" id="ARBA00023136"/>
    </source>
</evidence>
<dbReference type="GO" id="GO:0005737">
    <property type="term" value="C:cytoplasm"/>
    <property type="evidence" value="ECO:0007669"/>
    <property type="project" value="TreeGrafter"/>
</dbReference>